<comment type="similarity">
    <text evidence="1">Belongs to the universal ribosomal protein uL1 family.</text>
</comment>
<dbReference type="GO" id="GO:1990904">
    <property type="term" value="C:ribonucleoprotein complex"/>
    <property type="evidence" value="ECO:0007669"/>
    <property type="project" value="UniProtKB-KW"/>
</dbReference>
<evidence type="ECO:0000256" key="3">
    <source>
        <dbReference type="ARBA" id="ARBA00023274"/>
    </source>
</evidence>
<dbReference type="GO" id="GO:0005840">
    <property type="term" value="C:ribosome"/>
    <property type="evidence" value="ECO:0007669"/>
    <property type="project" value="UniProtKB-KW"/>
</dbReference>
<evidence type="ECO:0000313" key="4">
    <source>
        <dbReference type="EMBL" id="MDE46616.1"/>
    </source>
</evidence>
<dbReference type="Pfam" id="PF00687">
    <property type="entry name" value="Ribosomal_L1"/>
    <property type="match status" value="1"/>
</dbReference>
<evidence type="ECO:0000256" key="1">
    <source>
        <dbReference type="ARBA" id="ARBA00010531"/>
    </source>
</evidence>
<protein>
    <submittedName>
        <fullName evidence="4">39S ribosomal protein L1, mitochondrial</fullName>
    </submittedName>
</protein>
<dbReference type="AlphaFoldDB" id="A0A6G1S7Y3"/>
<dbReference type="Gene3D" id="3.30.190.20">
    <property type="match status" value="1"/>
</dbReference>
<dbReference type="PANTHER" id="PTHR36427">
    <property type="entry name" value="54S RIBOSOMAL PROTEIN L1, MITOCHONDRIAL"/>
    <property type="match status" value="1"/>
</dbReference>
<proteinExistence type="inferred from homology"/>
<organism evidence="4">
    <name type="scientific">Aceria tosichella</name>
    <name type="common">wheat curl mite</name>
    <dbReference type="NCBI Taxonomy" id="561515"/>
    <lineage>
        <taxon>Eukaryota</taxon>
        <taxon>Metazoa</taxon>
        <taxon>Ecdysozoa</taxon>
        <taxon>Arthropoda</taxon>
        <taxon>Chelicerata</taxon>
        <taxon>Arachnida</taxon>
        <taxon>Acari</taxon>
        <taxon>Acariformes</taxon>
        <taxon>Trombidiformes</taxon>
        <taxon>Prostigmata</taxon>
        <taxon>Eupodina</taxon>
        <taxon>Eriophyoidea</taxon>
        <taxon>Eriophyidae</taxon>
        <taxon>Eriophyinae</taxon>
        <taxon>Aceriini</taxon>
        <taxon>Aceria</taxon>
    </lineage>
</organism>
<dbReference type="Gene3D" id="3.40.50.790">
    <property type="match status" value="1"/>
</dbReference>
<keyword evidence="2 4" id="KW-0689">Ribosomal protein</keyword>
<reference evidence="4" key="1">
    <citation type="submission" date="2018-10" db="EMBL/GenBank/DDBJ databases">
        <title>Transcriptome assembly of Aceria tosichella (Wheat curl mite) Type 2.</title>
        <authorList>
            <person name="Scully E.D."/>
            <person name="Geib S.M."/>
            <person name="Palmer N.A."/>
            <person name="Gupta A.K."/>
            <person name="Sarath G."/>
            <person name="Tatineni S."/>
        </authorList>
    </citation>
    <scope>NUCLEOTIDE SEQUENCE</scope>
    <source>
        <strain evidence="4">LincolnNE</strain>
    </source>
</reference>
<dbReference type="SUPFAM" id="SSF56808">
    <property type="entry name" value="Ribosomal protein L1"/>
    <property type="match status" value="1"/>
</dbReference>
<evidence type="ECO:0000256" key="2">
    <source>
        <dbReference type="ARBA" id="ARBA00022980"/>
    </source>
</evidence>
<accession>A0A6G1S7Y3</accession>
<dbReference type="InterPro" id="IPR016095">
    <property type="entry name" value="Ribosomal_uL1_3-a/b-sand"/>
</dbReference>
<dbReference type="EMBL" id="GGYP01001845">
    <property type="protein sequence ID" value="MDE46616.1"/>
    <property type="molecule type" value="Transcribed_RNA"/>
</dbReference>
<sequence length="384" mass="44376">MVLNLIARSLLQPAFRANGLASPYSAIGAMSARLQGVFDDKTNQWPLINYVQNRGAARKGKRIQRAREARLRAAKRRLLEAQNPKTKNKKKAVKIDPTQLRFQTERELDLTLPDIPADDVFFMEKFRRKRFSLEEILEFHRQAVHPDVLNKPDALVQATIELNLKMKLKKKRYIEKIESTLCYPHVFKYEIRPRKIVALCADEASQLAAKEAGAIIAGGMEIVDQLKKNQLTTRDFDHIVCHKDFLLDFASVKGMKGATFFPNKARGNFGDNMAELVRYFKSGIDYSLRRDPDEPDYGFIDCYFGKLDMTDEQLRENLIALFNSVSRFKPLNLADDKQFFERVTITTPATTEMFYLKFWELTDEYTNPDTISVEDEEENQREAI</sequence>
<dbReference type="PANTHER" id="PTHR36427:SF3">
    <property type="entry name" value="LARGE RIBOSOMAL SUBUNIT PROTEIN UL1M"/>
    <property type="match status" value="1"/>
</dbReference>
<dbReference type="InterPro" id="IPR023674">
    <property type="entry name" value="Ribosomal_uL1-like"/>
</dbReference>
<gene>
    <name evidence="4" type="primary">Mrpl1</name>
    <name evidence="4" type="ORF">g.18284</name>
</gene>
<name>A0A6G1S7Y3_9ACAR</name>
<keyword evidence="3" id="KW-0687">Ribonucleoprotein</keyword>
<dbReference type="InterPro" id="IPR028364">
    <property type="entry name" value="Ribosomal_uL1/biogenesis"/>
</dbReference>